<feature type="transmembrane region" description="Helical" evidence="1">
    <location>
        <begin position="73"/>
        <end position="92"/>
    </location>
</feature>
<feature type="transmembrane region" description="Helical" evidence="1">
    <location>
        <begin position="122"/>
        <end position="142"/>
    </location>
</feature>
<keyword evidence="1" id="KW-0472">Membrane</keyword>
<evidence type="ECO:0000313" key="3">
    <source>
        <dbReference type="Proteomes" id="UP000018949"/>
    </source>
</evidence>
<gene>
    <name evidence="2" type="ORF">JCM21738_764</name>
</gene>
<keyword evidence="1" id="KW-0812">Transmembrane</keyword>
<feature type="transmembrane region" description="Helical" evidence="1">
    <location>
        <begin position="254"/>
        <end position="272"/>
    </location>
</feature>
<dbReference type="eggNOG" id="ENOG502ZB3K">
    <property type="taxonomic scope" value="Bacteria"/>
</dbReference>
<dbReference type="RefSeq" id="WP_023613735.1">
    <property type="nucleotide sequence ID" value="NZ_BAUW01000005.1"/>
</dbReference>
<dbReference type="AlphaFoldDB" id="W4RI14"/>
<keyword evidence="3" id="KW-1185">Reference proteome</keyword>
<protein>
    <recommendedName>
        <fullName evidence="4">Oligosaccharide repeat unit polymerase</fullName>
    </recommendedName>
</protein>
<dbReference type="NCBIfam" id="TIGR04370">
    <property type="entry name" value="glyco_rpt_poly"/>
    <property type="match status" value="1"/>
</dbReference>
<feature type="transmembrane region" description="Helical" evidence="1">
    <location>
        <begin position="230"/>
        <end position="248"/>
    </location>
</feature>
<name>W4RI14_9BACI</name>
<dbReference type="EMBL" id="BAUW01000005">
    <property type="protein sequence ID" value="GAE44085.1"/>
    <property type="molecule type" value="Genomic_DNA"/>
</dbReference>
<sequence>MLFFIIWLLVLGASVYLFKRSAGSLSLLKPNMNSIIFYYSFFISSYIGSLFIATDTDGYYMLNKLTHEEYRMIGFVAVSFVMVVFPLVMFIVSKFVGFNAKKELDSYLRKEIVVPFGKRSEFFWIFAGLSFISLAAIAYTMLKTSHIPILELVLRTTDMSPGELRIEAQRNFGGNVLIRNIFAIALTPLMSLIAYVYMVKTGEAKWILLFLALFGGTILITTYDLAKSPIFFYIIMFLLLRMYVGKIKFTWAKLLSWGSIGLILLIGMYVVIQGVTDVNSYLSINSGPIGRLIFAQIAPTFLHLNMFGEAIPFLDGRGMPSIILGIFDIEQVKSARLVMSIAFPEKVEAGTAGVLNTLFIAEAFANFGYIGIIAGTVYVAFLVQILYIVFLRLPKNPIFLSLFVYFSINIPRTLVGGFSDFLFNPIWFLVTGLFTGILLVIRLKIDLSSFWLRRKSRTEL</sequence>
<feature type="transmembrane region" description="Helical" evidence="1">
    <location>
        <begin position="204"/>
        <end position="223"/>
    </location>
</feature>
<keyword evidence="1" id="KW-1133">Transmembrane helix</keyword>
<feature type="transmembrane region" description="Helical" evidence="1">
    <location>
        <begin position="176"/>
        <end position="198"/>
    </location>
</feature>
<evidence type="ECO:0008006" key="4">
    <source>
        <dbReference type="Google" id="ProtNLM"/>
    </source>
</evidence>
<evidence type="ECO:0000313" key="2">
    <source>
        <dbReference type="EMBL" id="GAE44085.1"/>
    </source>
</evidence>
<feature type="transmembrane region" description="Helical" evidence="1">
    <location>
        <begin position="426"/>
        <end position="445"/>
    </location>
</feature>
<accession>W4RI14</accession>
<feature type="transmembrane region" description="Helical" evidence="1">
    <location>
        <begin position="397"/>
        <end position="414"/>
    </location>
</feature>
<feature type="transmembrane region" description="Helical" evidence="1">
    <location>
        <begin position="367"/>
        <end position="390"/>
    </location>
</feature>
<reference evidence="2 3" key="1">
    <citation type="submission" date="2013-12" db="EMBL/GenBank/DDBJ databases">
        <title>NBRP : Genome information of microbial organism related human and environment.</title>
        <authorList>
            <person name="Hattori M."/>
            <person name="Oshima K."/>
            <person name="Inaba H."/>
            <person name="Suda W."/>
            <person name="Sakamoto M."/>
            <person name="Iino T."/>
            <person name="Kitahara M."/>
            <person name="Oshida Y."/>
            <person name="Iida T."/>
            <person name="Kudo T."/>
            <person name="Itoh T."/>
            <person name="Ahmed I."/>
            <person name="Ohkuma M."/>
        </authorList>
    </citation>
    <scope>NUCLEOTIDE SEQUENCE [LARGE SCALE GENOMIC DNA]</scope>
    <source>
        <strain evidence="2 3">JCM 21738</strain>
    </source>
</reference>
<feature type="transmembrane region" description="Helical" evidence="1">
    <location>
        <begin position="36"/>
        <end position="53"/>
    </location>
</feature>
<proteinExistence type="predicted"/>
<organism evidence="2 3">
    <name type="scientific">Mesobacillus boroniphilus JCM 21738</name>
    <dbReference type="NCBI Taxonomy" id="1294265"/>
    <lineage>
        <taxon>Bacteria</taxon>
        <taxon>Bacillati</taxon>
        <taxon>Bacillota</taxon>
        <taxon>Bacilli</taxon>
        <taxon>Bacillales</taxon>
        <taxon>Bacillaceae</taxon>
        <taxon>Mesobacillus</taxon>
    </lineage>
</organism>
<dbReference type="Proteomes" id="UP000018949">
    <property type="component" value="Unassembled WGS sequence"/>
</dbReference>
<comment type="caution">
    <text evidence="2">The sequence shown here is derived from an EMBL/GenBank/DDBJ whole genome shotgun (WGS) entry which is preliminary data.</text>
</comment>
<evidence type="ECO:0000256" key="1">
    <source>
        <dbReference type="SAM" id="Phobius"/>
    </source>
</evidence>